<dbReference type="RefSeq" id="XP_033603864.1">
    <property type="nucleotide sequence ID" value="XM_033748017.1"/>
</dbReference>
<dbReference type="AlphaFoldDB" id="A0A6A6WFA8"/>
<dbReference type="PANTHER" id="PTHR34071">
    <property type="entry name" value="5-NITROIMIDAZOLE ANTIBIOTICS RESISTANCE PROTEIN, NIMA-FAMILY-RELATED PROTEIN-RELATED"/>
    <property type="match status" value="1"/>
</dbReference>
<name>A0A6A6WFA8_9PEZI</name>
<gene>
    <name evidence="2" type="ORF">EJ05DRAFT_508579</name>
</gene>
<protein>
    <recommendedName>
        <fullName evidence="4">Flavin-nucleotide-binding protein</fullName>
    </recommendedName>
</protein>
<evidence type="ECO:0000256" key="1">
    <source>
        <dbReference type="SAM" id="MobiDB-lite"/>
    </source>
</evidence>
<accession>A0A6A6WFA8</accession>
<dbReference type="OrthoDB" id="444432at2759"/>
<feature type="region of interest" description="Disordered" evidence="1">
    <location>
        <begin position="1"/>
        <end position="20"/>
    </location>
</feature>
<dbReference type="Gene3D" id="2.30.110.10">
    <property type="entry name" value="Electron Transport, Fmn-binding Protein, Chain A"/>
    <property type="match status" value="1"/>
</dbReference>
<organism evidence="2 3">
    <name type="scientific">Pseudovirgaria hyperparasitica</name>
    <dbReference type="NCBI Taxonomy" id="470096"/>
    <lineage>
        <taxon>Eukaryota</taxon>
        <taxon>Fungi</taxon>
        <taxon>Dikarya</taxon>
        <taxon>Ascomycota</taxon>
        <taxon>Pezizomycotina</taxon>
        <taxon>Dothideomycetes</taxon>
        <taxon>Dothideomycetes incertae sedis</taxon>
        <taxon>Acrospermales</taxon>
        <taxon>Acrospermaceae</taxon>
        <taxon>Pseudovirgaria</taxon>
    </lineage>
</organism>
<evidence type="ECO:0008006" key="4">
    <source>
        <dbReference type="Google" id="ProtNLM"/>
    </source>
</evidence>
<keyword evidence="3" id="KW-1185">Reference proteome</keyword>
<dbReference type="Pfam" id="PF12900">
    <property type="entry name" value="Pyridox_ox_2"/>
    <property type="match status" value="1"/>
</dbReference>
<evidence type="ECO:0000313" key="2">
    <source>
        <dbReference type="EMBL" id="KAF2761413.1"/>
    </source>
</evidence>
<dbReference type="Proteomes" id="UP000799437">
    <property type="component" value="Unassembled WGS sequence"/>
</dbReference>
<dbReference type="InterPro" id="IPR012349">
    <property type="entry name" value="Split_barrel_FMN-bd"/>
</dbReference>
<dbReference type="InterPro" id="IPR024747">
    <property type="entry name" value="Pyridox_Oxase-rel"/>
</dbReference>
<dbReference type="EMBL" id="ML996567">
    <property type="protein sequence ID" value="KAF2761413.1"/>
    <property type="molecule type" value="Genomic_DNA"/>
</dbReference>
<dbReference type="PANTHER" id="PTHR34071:SF2">
    <property type="entry name" value="FLAVIN-NUCLEOTIDE-BINDING PROTEIN"/>
    <property type="match status" value="1"/>
</dbReference>
<reference evidence="2" key="1">
    <citation type="journal article" date="2020" name="Stud. Mycol.">
        <title>101 Dothideomycetes genomes: a test case for predicting lifestyles and emergence of pathogens.</title>
        <authorList>
            <person name="Haridas S."/>
            <person name="Albert R."/>
            <person name="Binder M."/>
            <person name="Bloem J."/>
            <person name="Labutti K."/>
            <person name="Salamov A."/>
            <person name="Andreopoulos B."/>
            <person name="Baker S."/>
            <person name="Barry K."/>
            <person name="Bills G."/>
            <person name="Bluhm B."/>
            <person name="Cannon C."/>
            <person name="Castanera R."/>
            <person name="Culley D."/>
            <person name="Daum C."/>
            <person name="Ezra D."/>
            <person name="Gonzalez J."/>
            <person name="Henrissat B."/>
            <person name="Kuo A."/>
            <person name="Liang C."/>
            <person name="Lipzen A."/>
            <person name="Lutzoni F."/>
            <person name="Magnuson J."/>
            <person name="Mondo S."/>
            <person name="Nolan M."/>
            <person name="Ohm R."/>
            <person name="Pangilinan J."/>
            <person name="Park H.-J."/>
            <person name="Ramirez L."/>
            <person name="Alfaro M."/>
            <person name="Sun H."/>
            <person name="Tritt A."/>
            <person name="Yoshinaga Y."/>
            <person name="Zwiers L.-H."/>
            <person name="Turgeon B."/>
            <person name="Goodwin S."/>
            <person name="Spatafora J."/>
            <person name="Crous P."/>
            <person name="Grigoriev I."/>
        </authorList>
    </citation>
    <scope>NUCLEOTIDE SEQUENCE</scope>
    <source>
        <strain evidence="2">CBS 121739</strain>
    </source>
</reference>
<evidence type="ECO:0000313" key="3">
    <source>
        <dbReference type="Proteomes" id="UP000799437"/>
    </source>
</evidence>
<sequence length="282" mass="31299">MQHFTYPKGKDNKIGRHPERGHYDATTVHSIVNTSPVAHVSVNPSPESPYPVTLPMIVRIAQYENDTEPHAYIHGYISARMFKLPKSPDTPNATEEGVPLSIAATKVDGLVLALTPFNHSYNYRSAIIYGHARLLDPTVSPADAAENLWAMQLVTDGIVPQRWDNCRSPPDAGEIASTRILKVRIDSASAKIRDTGVKDDKKDLKNEENVDKYWTGVIPLWEHLGEPVPAKTNGAKELPGYIKDFVSNWNERVEQEAMVSAVPEGMEIKKKEGGGWLAGWLK</sequence>
<feature type="compositionally biased region" description="Basic and acidic residues" evidence="1">
    <location>
        <begin position="8"/>
        <end position="20"/>
    </location>
</feature>
<dbReference type="GeneID" id="54489071"/>
<dbReference type="SUPFAM" id="SSF50475">
    <property type="entry name" value="FMN-binding split barrel"/>
    <property type="match status" value="1"/>
</dbReference>
<proteinExistence type="predicted"/>